<feature type="region of interest" description="Disordered" evidence="1">
    <location>
        <begin position="45"/>
        <end position="64"/>
    </location>
</feature>
<reference evidence="2 3" key="1">
    <citation type="submission" date="2015-03" db="EMBL/GenBank/DDBJ databases">
        <authorList>
            <person name="Lepp D."/>
            <person name="Hassan Y.I."/>
            <person name="Li X.-Z."/>
            <person name="Zhou T."/>
        </authorList>
    </citation>
    <scope>NUCLEOTIDE SEQUENCE [LARGE SCALE GENOMIC DNA]</scope>
    <source>
        <strain evidence="2 3">Cr7-05</strain>
    </source>
</reference>
<dbReference type="EMBL" id="LAPV01000170">
    <property type="protein sequence ID" value="KKC31439.1"/>
    <property type="molecule type" value="Genomic_DNA"/>
</dbReference>
<evidence type="ECO:0000256" key="1">
    <source>
        <dbReference type="SAM" id="MobiDB-lite"/>
    </source>
</evidence>
<gene>
    <name evidence="2" type="ORF">WH91_19585</name>
</gene>
<proteinExistence type="predicted"/>
<keyword evidence="3" id="KW-1185">Reference proteome</keyword>
<organism evidence="2 3">
    <name type="scientific">Devosia psychrophila</name>
    <dbReference type="NCBI Taxonomy" id="728005"/>
    <lineage>
        <taxon>Bacteria</taxon>
        <taxon>Pseudomonadati</taxon>
        <taxon>Pseudomonadota</taxon>
        <taxon>Alphaproteobacteria</taxon>
        <taxon>Hyphomicrobiales</taxon>
        <taxon>Devosiaceae</taxon>
        <taxon>Devosia</taxon>
    </lineage>
</organism>
<dbReference type="Proteomes" id="UP000033519">
    <property type="component" value="Unassembled WGS sequence"/>
</dbReference>
<name>A0ABR5DTT8_9HYPH</name>
<sequence>MIPPVSRPCHHLAPKSMAMGIIKSVVERMKPSGWKSRAWARRLTERPSRARLTPGPAEGTAPPPVIVRITPQIAMTAAVIRGKALGPTGS</sequence>
<evidence type="ECO:0000313" key="3">
    <source>
        <dbReference type="Proteomes" id="UP000033519"/>
    </source>
</evidence>
<accession>A0ABR5DTT8</accession>
<protein>
    <submittedName>
        <fullName evidence="2">Uncharacterized protein</fullName>
    </submittedName>
</protein>
<evidence type="ECO:0000313" key="2">
    <source>
        <dbReference type="EMBL" id="KKC31439.1"/>
    </source>
</evidence>
<comment type="caution">
    <text evidence="2">The sequence shown here is derived from an EMBL/GenBank/DDBJ whole genome shotgun (WGS) entry which is preliminary data.</text>
</comment>